<dbReference type="EMBL" id="FORQ01000002">
    <property type="protein sequence ID" value="SFI89549.1"/>
    <property type="molecule type" value="Genomic_DNA"/>
</dbReference>
<evidence type="ECO:0000313" key="2">
    <source>
        <dbReference type="Proteomes" id="UP000242560"/>
    </source>
</evidence>
<protein>
    <submittedName>
        <fullName evidence="1">Uncharacterized protein</fullName>
    </submittedName>
</protein>
<proteinExistence type="predicted"/>
<name>A0A1I3LXQ2_9FLAO</name>
<reference evidence="2" key="1">
    <citation type="submission" date="2016-10" db="EMBL/GenBank/DDBJ databases">
        <authorList>
            <person name="Varghese N."/>
            <person name="Submissions S."/>
        </authorList>
    </citation>
    <scope>NUCLEOTIDE SEQUENCE [LARGE SCALE GENOMIC DNA]</scope>
    <source>
        <strain evidence="2">DSM 22251</strain>
    </source>
</reference>
<dbReference type="AlphaFoldDB" id="A0A1I3LXQ2"/>
<keyword evidence="2" id="KW-1185">Reference proteome</keyword>
<dbReference type="Proteomes" id="UP000242560">
    <property type="component" value="Unassembled WGS sequence"/>
</dbReference>
<organism evidence="1 2">
    <name type="scientific">Kaistella treverensis</name>
    <dbReference type="NCBI Taxonomy" id="631455"/>
    <lineage>
        <taxon>Bacteria</taxon>
        <taxon>Pseudomonadati</taxon>
        <taxon>Bacteroidota</taxon>
        <taxon>Flavobacteriia</taxon>
        <taxon>Flavobacteriales</taxon>
        <taxon>Weeksellaceae</taxon>
        <taxon>Chryseobacterium group</taxon>
        <taxon>Kaistella</taxon>
    </lineage>
</organism>
<gene>
    <name evidence="1" type="ORF">SAMN05421638_1403</name>
</gene>
<accession>A0A1I3LXQ2</accession>
<sequence length="53" mass="6417">MYYKSDIKNVDKYTSNSIDYVTKFFSKSSPQSRNLQQHYSYSLFIKKNLLLRK</sequence>
<evidence type="ECO:0000313" key="1">
    <source>
        <dbReference type="EMBL" id="SFI89549.1"/>
    </source>
</evidence>